<dbReference type="GO" id="GO:0005737">
    <property type="term" value="C:cytoplasm"/>
    <property type="evidence" value="ECO:0007669"/>
    <property type="project" value="UniProtKB-SubCell"/>
</dbReference>
<reference evidence="16 17" key="1">
    <citation type="submission" date="2020-05" db="EMBL/GenBank/DDBJ databases">
        <title>Complete genome sequence of Gemmatimonas greenlandica TET16.</title>
        <authorList>
            <person name="Zeng Y."/>
        </authorList>
    </citation>
    <scope>NUCLEOTIDE SEQUENCE [LARGE SCALE GENOMIC DNA]</scope>
    <source>
        <strain evidence="16 17">TET16</strain>
    </source>
</reference>
<dbReference type="PANTHER" id="PTHR34069">
    <property type="entry name" value="3-OXOACYL-[ACYL-CARRIER-PROTEIN] SYNTHASE 3"/>
    <property type="match status" value="1"/>
</dbReference>
<keyword evidence="9 13" id="KW-0275">Fatty acid biosynthesis</keyword>
<keyword evidence="8 13" id="KW-0443">Lipid metabolism</keyword>
<dbReference type="Pfam" id="PF08541">
    <property type="entry name" value="ACP_syn_III_C"/>
    <property type="match status" value="1"/>
</dbReference>
<evidence type="ECO:0000259" key="15">
    <source>
        <dbReference type="Pfam" id="PF08545"/>
    </source>
</evidence>
<keyword evidence="17" id="KW-1185">Reference proteome</keyword>
<dbReference type="AlphaFoldDB" id="A0A6M4IJZ0"/>
<keyword evidence="7 13" id="KW-0276">Fatty acid metabolism</keyword>
<dbReference type="InterPro" id="IPR013751">
    <property type="entry name" value="ACP_syn_III_N"/>
</dbReference>
<keyword evidence="4 13" id="KW-0963">Cytoplasm</keyword>
<dbReference type="RefSeq" id="WP_171224492.1">
    <property type="nucleotide sequence ID" value="NZ_CP053085.1"/>
</dbReference>
<evidence type="ECO:0000256" key="9">
    <source>
        <dbReference type="ARBA" id="ARBA00023160"/>
    </source>
</evidence>
<feature type="domain" description="Beta-ketoacyl-[acyl-carrier-protein] synthase III C-terminal" evidence="14">
    <location>
        <begin position="243"/>
        <end position="331"/>
    </location>
</feature>
<feature type="active site" evidence="13">
    <location>
        <position position="259"/>
    </location>
</feature>
<comment type="subunit">
    <text evidence="13">Homodimer.</text>
</comment>
<keyword evidence="11 13" id="KW-0012">Acyltransferase</keyword>
<evidence type="ECO:0000313" key="16">
    <source>
        <dbReference type="EMBL" id="QJR35063.1"/>
    </source>
</evidence>
<dbReference type="Gene3D" id="3.40.47.10">
    <property type="match status" value="1"/>
</dbReference>
<evidence type="ECO:0000256" key="2">
    <source>
        <dbReference type="ARBA" id="ARBA00008642"/>
    </source>
</evidence>
<dbReference type="InterPro" id="IPR004655">
    <property type="entry name" value="FabH"/>
</dbReference>
<keyword evidence="6 13" id="KW-0808">Transferase</keyword>
<evidence type="ECO:0000313" key="17">
    <source>
        <dbReference type="Proteomes" id="UP000500938"/>
    </source>
</evidence>
<dbReference type="EMBL" id="CP053085">
    <property type="protein sequence ID" value="QJR35063.1"/>
    <property type="molecule type" value="Genomic_DNA"/>
</dbReference>
<evidence type="ECO:0000256" key="7">
    <source>
        <dbReference type="ARBA" id="ARBA00022832"/>
    </source>
</evidence>
<evidence type="ECO:0000256" key="12">
    <source>
        <dbReference type="ARBA" id="ARBA00051096"/>
    </source>
</evidence>
<dbReference type="GO" id="GO:0006633">
    <property type="term" value="P:fatty acid biosynthetic process"/>
    <property type="evidence" value="ECO:0007669"/>
    <property type="project" value="UniProtKB-UniRule"/>
</dbReference>
<dbReference type="Pfam" id="PF08545">
    <property type="entry name" value="ACP_syn_III"/>
    <property type="match status" value="1"/>
</dbReference>
<dbReference type="InterPro" id="IPR013747">
    <property type="entry name" value="ACP_syn_III_C"/>
</dbReference>
<dbReference type="SUPFAM" id="SSF53901">
    <property type="entry name" value="Thiolase-like"/>
    <property type="match status" value="1"/>
</dbReference>
<name>A0A6M4IJZ0_9BACT</name>
<comment type="subcellular location">
    <subcellularLocation>
        <location evidence="13">Cytoplasm</location>
    </subcellularLocation>
</comment>
<proteinExistence type="inferred from homology"/>
<keyword evidence="10 13" id="KW-0511">Multifunctional enzyme</keyword>
<feature type="active site" evidence="13">
    <location>
        <position position="289"/>
    </location>
</feature>
<dbReference type="InterPro" id="IPR016039">
    <property type="entry name" value="Thiolase-like"/>
</dbReference>
<evidence type="ECO:0000256" key="13">
    <source>
        <dbReference type="HAMAP-Rule" id="MF_01815"/>
    </source>
</evidence>
<dbReference type="UniPathway" id="UPA00094"/>
<comment type="function">
    <text evidence="13">Catalyzes the condensation reaction of fatty acid synthesis by the addition to an acyl acceptor of two carbons from malonyl-ACP. Catalyzes the first condensation reaction which initiates fatty acid synthesis and may therefore play a role in governing the total rate of fatty acid production. Possesses both acetoacetyl-ACP synthase and acetyl transacylase activities. Its substrate specificity determines the biosynthesis of branched-chain and/or straight-chain of fatty acids.</text>
</comment>
<feature type="region of interest" description="ACP-binding" evidence="13">
    <location>
        <begin position="260"/>
        <end position="264"/>
    </location>
</feature>
<gene>
    <name evidence="13" type="primary">fabH</name>
    <name evidence="16" type="ORF">HKW67_05850</name>
</gene>
<dbReference type="GO" id="GO:0033818">
    <property type="term" value="F:beta-ketoacyl-acyl-carrier-protein synthase III activity"/>
    <property type="evidence" value="ECO:0007669"/>
    <property type="project" value="UniProtKB-UniRule"/>
</dbReference>
<feature type="domain" description="Beta-ketoacyl-[acyl-carrier-protein] synthase III N-terminal" evidence="15">
    <location>
        <begin position="110"/>
        <end position="191"/>
    </location>
</feature>
<evidence type="ECO:0000256" key="5">
    <source>
        <dbReference type="ARBA" id="ARBA00022516"/>
    </source>
</evidence>
<dbReference type="KEGG" id="ggr:HKW67_05850"/>
<comment type="similarity">
    <text evidence="2 13">Belongs to the thiolase-like superfamily. FabH family.</text>
</comment>
<dbReference type="HAMAP" id="MF_01815">
    <property type="entry name" value="FabH"/>
    <property type="match status" value="1"/>
</dbReference>
<dbReference type="GO" id="GO:0004315">
    <property type="term" value="F:3-oxoacyl-[acyl-carrier-protein] synthase activity"/>
    <property type="evidence" value="ECO:0007669"/>
    <property type="project" value="InterPro"/>
</dbReference>
<protein>
    <recommendedName>
        <fullName evidence="3 13">Beta-ketoacyl-[acyl-carrier-protein] synthase III</fullName>
        <shortName evidence="13">Beta-ketoacyl-ACP synthase III</shortName>
        <shortName evidence="13">KAS III</shortName>
        <ecNumber evidence="3 13">2.3.1.180</ecNumber>
    </recommendedName>
    <alternativeName>
        <fullName evidence="13">3-oxoacyl-[acyl-carrier-protein] synthase 3</fullName>
    </alternativeName>
    <alternativeName>
        <fullName evidence="13">3-oxoacyl-[acyl-carrier-protein] synthase III</fullName>
    </alternativeName>
</protein>
<accession>A0A6M4IJZ0</accession>
<feature type="active site" evidence="13">
    <location>
        <position position="116"/>
    </location>
</feature>
<keyword evidence="5 13" id="KW-0444">Lipid biosynthesis</keyword>
<evidence type="ECO:0000256" key="6">
    <source>
        <dbReference type="ARBA" id="ARBA00022679"/>
    </source>
</evidence>
<comment type="pathway">
    <text evidence="1 13">Lipid metabolism; fatty acid biosynthesis.</text>
</comment>
<evidence type="ECO:0000256" key="8">
    <source>
        <dbReference type="ARBA" id="ARBA00023098"/>
    </source>
</evidence>
<evidence type="ECO:0000256" key="4">
    <source>
        <dbReference type="ARBA" id="ARBA00022490"/>
    </source>
</evidence>
<dbReference type="EC" id="2.3.1.180" evidence="3 13"/>
<organism evidence="16 17">
    <name type="scientific">Gemmatimonas groenlandica</name>
    <dbReference type="NCBI Taxonomy" id="2732249"/>
    <lineage>
        <taxon>Bacteria</taxon>
        <taxon>Pseudomonadati</taxon>
        <taxon>Gemmatimonadota</taxon>
        <taxon>Gemmatimonadia</taxon>
        <taxon>Gemmatimonadales</taxon>
        <taxon>Gemmatimonadaceae</taxon>
        <taxon>Gemmatimonas</taxon>
    </lineage>
</organism>
<comment type="catalytic activity">
    <reaction evidence="12">
        <text>malonyl-[ACP] + acetyl-CoA + H(+) = 3-oxobutanoyl-[ACP] + CO2 + CoA</text>
        <dbReference type="Rhea" id="RHEA:12080"/>
        <dbReference type="Rhea" id="RHEA-COMP:9623"/>
        <dbReference type="Rhea" id="RHEA-COMP:9625"/>
        <dbReference type="ChEBI" id="CHEBI:15378"/>
        <dbReference type="ChEBI" id="CHEBI:16526"/>
        <dbReference type="ChEBI" id="CHEBI:57287"/>
        <dbReference type="ChEBI" id="CHEBI:57288"/>
        <dbReference type="ChEBI" id="CHEBI:78449"/>
        <dbReference type="ChEBI" id="CHEBI:78450"/>
        <dbReference type="EC" id="2.3.1.180"/>
    </reaction>
    <physiologicalReaction direction="left-to-right" evidence="12">
        <dbReference type="Rhea" id="RHEA:12081"/>
    </physiologicalReaction>
</comment>
<dbReference type="NCBIfam" id="NF006829">
    <property type="entry name" value="PRK09352.1"/>
    <property type="match status" value="1"/>
</dbReference>
<dbReference type="GO" id="GO:0044550">
    <property type="term" value="P:secondary metabolite biosynthetic process"/>
    <property type="evidence" value="ECO:0007669"/>
    <property type="project" value="TreeGrafter"/>
</dbReference>
<evidence type="ECO:0000256" key="3">
    <source>
        <dbReference type="ARBA" id="ARBA00012333"/>
    </source>
</evidence>
<dbReference type="Proteomes" id="UP000500938">
    <property type="component" value="Chromosome"/>
</dbReference>
<dbReference type="CDD" id="cd00830">
    <property type="entry name" value="KAS_III"/>
    <property type="match status" value="1"/>
</dbReference>
<dbReference type="FunFam" id="3.40.47.10:FF:000004">
    <property type="entry name" value="3-oxoacyl-[acyl-carrier-protein] synthase 3"/>
    <property type="match status" value="1"/>
</dbReference>
<comment type="domain">
    <text evidence="13">The last Arg residue of the ACP-binding site is essential for the weak association between ACP/AcpP and FabH.</text>
</comment>
<evidence type="ECO:0000256" key="11">
    <source>
        <dbReference type="ARBA" id="ARBA00023315"/>
    </source>
</evidence>
<evidence type="ECO:0000256" key="10">
    <source>
        <dbReference type="ARBA" id="ARBA00023268"/>
    </source>
</evidence>
<dbReference type="PANTHER" id="PTHR34069:SF2">
    <property type="entry name" value="BETA-KETOACYL-[ACYL-CARRIER-PROTEIN] SYNTHASE III"/>
    <property type="match status" value="1"/>
</dbReference>
<sequence>MKRPIAYIAGTGHAVPKNIMTNADIAAMGLETNDEWIVDRTGIKQRHIAKDGETLTSLSADASRMAMARAGVQPGEIDVIILGTASPDHLLPATAVEIQTALGCTRAAAFDISAACSGWLYGAIMGESLIASGSADTVLVIGAEKLSTIVDWTDRNTCILFADGAGATVLRRNKERGSTKGVLSSFMRSDGALAELLWRPAGGGAEPFSPEVFEQKRHYVRMAGREVFKHAVRSMAEATDRALDSARLTAADVDLLIPHQANVRIIEATAKHAGISMDKVFVNVDRFGNTSAASIPIALSDAVEQGRVKDGSTVLFAAFGAGFTWGSLVARF</sequence>
<dbReference type="NCBIfam" id="TIGR00747">
    <property type="entry name" value="fabH"/>
    <property type="match status" value="1"/>
</dbReference>
<evidence type="ECO:0000259" key="14">
    <source>
        <dbReference type="Pfam" id="PF08541"/>
    </source>
</evidence>
<evidence type="ECO:0000256" key="1">
    <source>
        <dbReference type="ARBA" id="ARBA00005194"/>
    </source>
</evidence>